<dbReference type="AlphaFoldDB" id="A0A1A9KKC2"/>
<sequence>MRNQLTTRASTIPEVIYAADGTLDGHDFSMHAWAGHRVTLNFGLTSVSLSPAAATELVAHIQKALAAQEVAHA</sequence>
<reference evidence="1 2" key="1">
    <citation type="submission" date="2016-05" db="EMBL/GenBank/DDBJ databases">
        <title>Genome Sequence of Pseudomonas citronellolis Strain SJTE-3, an Estrogens and Persistent Organic Pollutants degradation strain.</title>
        <authorList>
            <person name="Liang R."/>
        </authorList>
    </citation>
    <scope>NUCLEOTIDE SEQUENCE [LARGE SCALE GENOMIC DNA]</scope>
    <source>
        <strain evidence="1 2">SJTE-3</strain>
    </source>
</reference>
<dbReference type="Proteomes" id="UP000077748">
    <property type="component" value="Chromosome"/>
</dbReference>
<gene>
    <name evidence="1" type="ORF">A9C11_29935</name>
</gene>
<dbReference type="RefSeq" id="WP_064584777.1">
    <property type="nucleotide sequence ID" value="NZ_CP015878.1"/>
</dbReference>
<name>A0A1A9KKC2_9PSED</name>
<evidence type="ECO:0000313" key="1">
    <source>
        <dbReference type="EMBL" id="ANI17958.1"/>
    </source>
</evidence>
<evidence type="ECO:0000313" key="2">
    <source>
        <dbReference type="Proteomes" id="UP000077748"/>
    </source>
</evidence>
<protein>
    <submittedName>
        <fullName evidence="1">Uncharacterized protein</fullName>
    </submittedName>
</protein>
<proteinExistence type="predicted"/>
<organism evidence="1 2">
    <name type="scientific">Pseudomonas citronellolis</name>
    <dbReference type="NCBI Taxonomy" id="53408"/>
    <lineage>
        <taxon>Bacteria</taxon>
        <taxon>Pseudomonadati</taxon>
        <taxon>Pseudomonadota</taxon>
        <taxon>Gammaproteobacteria</taxon>
        <taxon>Pseudomonadales</taxon>
        <taxon>Pseudomonadaceae</taxon>
        <taxon>Pseudomonas</taxon>
    </lineage>
</organism>
<dbReference type="EMBL" id="CP015878">
    <property type="protein sequence ID" value="ANI17958.1"/>
    <property type="molecule type" value="Genomic_DNA"/>
</dbReference>
<accession>A0A1A9KKC2</accession>